<feature type="region of interest" description="Disordered" evidence="13">
    <location>
        <begin position="407"/>
        <end position="481"/>
    </location>
</feature>
<dbReference type="PROSITE" id="PS51406">
    <property type="entry name" value="FIBRINOGEN_C_2"/>
    <property type="match status" value="1"/>
</dbReference>
<dbReference type="SUPFAM" id="SSF56496">
    <property type="entry name" value="Fibrinogen C-terminal domain-like"/>
    <property type="match status" value="1"/>
</dbReference>
<feature type="domain" description="Fibrinogen C-terminal" evidence="15">
    <location>
        <begin position="525"/>
        <end position="766"/>
    </location>
</feature>
<feature type="compositionally biased region" description="Polar residues" evidence="13">
    <location>
        <begin position="516"/>
        <end position="529"/>
    </location>
</feature>
<dbReference type="GO" id="GO:0005102">
    <property type="term" value="F:signaling receptor binding"/>
    <property type="evidence" value="ECO:0007669"/>
    <property type="project" value="InterPro"/>
</dbReference>
<reference evidence="16" key="2">
    <citation type="submission" date="2025-09" db="UniProtKB">
        <authorList>
            <consortium name="Ensembl"/>
        </authorList>
    </citation>
    <scope>IDENTIFICATION</scope>
</reference>
<dbReference type="Ensembl" id="ENSVKKT00000000329.1">
    <property type="protein sequence ID" value="ENSVKKP00000000314.1"/>
    <property type="gene ID" value="ENSVKKG00000000289.1"/>
</dbReference>
<dbReference type="SMART" id="SM00186">
    <property type="entry name" value="FBG"/>
    <property type="match status" value="1"/>
</dbReference>
<keyword evidence="4" id="KW-0964">Secreted</keyword>
<dbReference type="PROSITE" id="PS00514">
    <property type="entry name" value="FIBRINOGEN_C_1"/>
    <property type="match status" value="1"/>
</dbReference>
<dbReference type="Gene3D" id="3.90.215.10">
    <property type="entry name" value="Gamma Fibrinogen, chain A, domain 1"/>
    <property type="match status" value="1"/>
</dbReference>
<dbReference type="GO" id="GO:0072377">
    <property type="term" value="P:blood coagulation, common pathway"/>
    <property type="evidence" value="ECO:0007669"/>
    <property type="project" value="TreeGrafter"/>
</dbReference>
<feature type="signal peptide" evidence="14">
    <location>
        <begin position="1"/>
        <end position="21"/>
    </location>
</feature>
<keyword evidence="9" id="KW-1216">Complement system impairing toxin</keyword>
<dbReference type="NCBIfam" id="NF040941">
    <property type="entry name" value="GGGWT_bact"/>
    <property type="match status" value="1"/>
</dbReference>
<dbReference type="InterPro" id="IPR012290">
    <property type="entry name" value="Fibrinogen_a/b/g_coil_dom"/>
</dbReference>
<evidence type="ECO:0000256" key="2">
    <source>
        <dbReference type="ARBA" id="ARBA00004613"/>
    </source>
</evidence>
<sequence length="768" mass="84555">MFQIRVFCLLLCFSITQQAETEPTFEEQGGVARGPRVVEHKSQAGCKQEKAWPICTDEDWGTKCPSGCRMQGLIHEMDQDFTDRIAKIKKLLSDNQESYKSSNILKQEITTILERNLVDEQRLDESYGQTTDDLRRRIVTLKQRVVNHVNRIKSMQSTIENQVGEIKRLEVDIDIKLRGCKGSCARVPNYNVDMGSYDTIQKQLVQTKSINIQSELESKPLKVLKIRPLKDSVPSHFKTGPLSQQEARVLDYIKVMEVVVEDSGLESRGSPVVVSRPETAGQPHTGKLVTTTTTDEGGSSDIRIVRPGTHTLTCIKTITKKVIQGPDGTREEIAEHYRTPEGGECSHTGDFEKGAGGSTYYSKLTTGGSAVGGNVGGGGSGLPDLSSLHPDAKEFFSSASGGRVHTLETHHSTGTVGRPDFSDLGEGEEEDLSRFDHSSPVFEPMASGGSTHSKTAVSGGSTYSRTVVSGSSSSSAFNKGGSTFETKSIKIPLLQGELEGVLHDQSGEDNPDFRARSSNTGGVKQGESSIRTDCEDIRQKHTSGTRSGLFKIKPAGSSKGFSVYCDQETTLGGWLLIQQRLDGSLNFNRTWDDYKKGFGNVDGKGKGEFWLGNENLHMLTQKDSVLRVELEDWEGNEAYAEYNVQIGSESEGYKLIISNYEGTAGDALIKGSEEGGSQYTAHANMTFSTFDRDSDQWEENCAEMYGGGWWYNNCQAANLNGMYHSGGQYDPRNNVPYEIENGVIWVPFRPSDYSLKTVRMKIRPVETE</sequence>
<dbReference type="OrthoDB" id="9945370at2759"/>
<dbReference type="AlphaFoldDB" id="A0A8D2IP62"/>
<reference evidence="16" key="1">
    <citation type="submission" date="2025-08" db="UniProtKB">
        <authorList>
            <consortium name="Ensembl"/>
        </authorList>
    </citation>
    <scope>IDENTIFICATION</scope>
</reference>
<dbReference type="GO" id="GO:0042730">
    <property type="term" value="P:fibrinolysis"/>
    <property type="evidence" value="ECO:0007669"/>
    <property type="project" value="TreeGrafter"/>
</dbReference>
<dbReference type="SUPFAM" id="SSF58010">
    <property type="entry name" value="Fibrinogen coiled-coil and central regions"/>
    <property type="match status" value="1"/>
</dbReference>
<comment type="function">
    <text evidence="1">Initiates complement activation and/or interferes in platelet aggregation and/or blood coagulation.</text>
</comment>
<comment type="subcellular location">
    <subcellularLocation>
        <location evidence="2">Secreted</location>
    </subcellularLocation>
</comment>
<evidence type="ECO:0000256" key="6">
    <source>
        <dbReference type="ARBA" id="ARBA00023054"/>
    </source>
</evidence>
<keyword evidence="11" id="KW-0379">Hydroxylation</keyword>
<keyword evidence="6" id="KW-0175">Coiled coil</keyword>
<name>A0A8D2IP62_VARKO</name>
<evidence type="ECO:0000256" key="9">
    <source>
        <dbReference type="ARBA" id="ARBA00023220"/>
    </source>
</evidence>
<feature type="chain" id="PRO_5034383317" evidence="14">
    <location>
        <begin position="22"/>
        <end position="768"/>
    </location>
</feature>
<dbReference type="KEGG" id="vko:123023798"/>
<dbReference type="RefSeq" id="XP_044286762.1">
    <property type="nucleotide sequence ID" value="XM_044430827.1"/>
</dbReference>
<dbReference type="GO" id="GO:0030674">
    <property type="term" value="F:protein-macromolecule adaptor activity"/>
    <property type="evidence" value="ECO:0007669"/>
    <property type="project" value="TreeGrafter"/>
</dbReference>
<keyword evidence="14" id="KW-0732">Signal</keyword>
<evidence type="ECO:0000256" key="1">
    <source>
        <dbReference type="ARBA" id="ARBA00003654"/>
    </source>
</evidence>
<evidence type="ECO:0000313" key="16">
    <source>
        <dbReference type="Ensembl" id="ENSVKKP00000000314.1"/>
    </source>
</evidence>
<evidence type="ECO:0000256" key="8">
    <source>
        <dbReference type="ARBA" id="ARBA00023157"/>
    </source>
</evidence>
<organism evidence="16 17">
    <name type="scientific">Varanus komodoensis</name>
    <name type="common">Komodo dragon</name>
    <dbReference type="NCBI Taxonomy" id="61221"/>
    <lineage>
        <taxon>Eukaryota</taxon>
        <taxon>Metazoa</taxon>
        <taxon>Chordata</taxon>
        <taxon>Craniata</taxon>
        <taxon>Vertebrata</taxon>
        <taxon>Euteleostomi</taxon>
        <taxon>Lepidosauria</taxon>
        <taxon>Squamata</taxon>
        <taxon>Bifurcata</taxon>
        <taxon>Unidentata</taxon>
        <taxon>Episquamata</taxon>
        <taxon>Toxicofera</taxon>
        <taxon>Anguimorpha</taxon>
        <taxon>Paleoanguimorpha</taxon>
        <taxon>Varanoidea</taxon>
        <taxon>Varanidae</taxon>
        <taxon>Varanus</taxon>
    </lineage>
</organism>
<feature type="compositionally biased region" description="Low complexity" evidence="13">
    <location>
        <begin position="457"/>
        <end position="481"/>
    </location>
</feature>
<accession>A0A8D2IP62</accession>
<evidence type="ECO:0000256" key="7">
    <source>
        <dbReference type="ARBA" id="ARBA00023084"/>
    </source>
</evidence>
<dbReference type="GO" id="GO:0005577">
    <property type="term" value="C:fibrinogen complex"/>
    <property type="evidence" value="ECO:0007669"/>
    <property type="project" value="InterPro"/>
</dbReference>
<evidence type="ECO:0000256" key="12">
    <source>
        <dbReference type="ARBA" id="ARBA00025974"/>
    </source>
</evidence>
<dbReference type="GO" id="GO:0051258">
    <property type="term" value="P:protein polymerization"/>
    <property type="evidence" value="ECO:0007669"/>
    <property type="project" value="InterPro"/>
</dbReference>
<dbReference type="Gene3D" id="1.20.5.50">
    <property type="match status" value="1"/>
</dbReference>
<comment type="similarity">
    <text evidence="3">Belongs to the ficolin lectin family. Veficolin subfamily.</text>
</comment>
<evidence type="ECO:0000256" key="13">
    <source>
        <dbReference type="SAM" id="MobiDB-lite"/>
    </source>
</evidence>
<evidence type="ECO:0000256" key="14">
    <source>
        <dbReference type="SAM" id="SignalP"/>
    </source>
</evidence>
<dbReference type="OMA" id="PRIVEHM"/>
<comment type="subunit">
    <text evidence="12">Heterohexamer; disulfide linked. Contains 2 sets of 3 non-identical chains (alpha, beta and gamma). The 2 heterotrimers are in head to head conformation with the N-termini in a small central domain.</text>
</comment>
<feature type="compositionally biased region" description="Basic and acidic residues" evidence="13">
    <location>
        <begin position="530"/>
        <end position="539"/>
    </location>
</feature>
<keyword evidence="10" id="KW-1199">Hemostasis impairing toxin</keyword>
<gene>
    <name evidence="16" type="primary">FGA</name>
</gene>
<dbReference type="GO" id="GO:0005201">
    <property type="term" value="F:extracellular matrix structural constituent"/>
    <property type="evidence" value="ECO:0007669"/>
    <property type="project" value="TreeGrafter"/>
</dbReference>
<keyword evidence="5" id="KW-0356">Hemostasis</keyword>
<keyword evidence="8" id="KW-1015">Disulfide bond</keyword>
<dbReference type="CTD" id="2243"/>
<dbReference type="GeneID" id="123023798"/>
<dbReference type="Pfam" id="PF08702">
    <property type="entry name" value="Fib_alpha"/>
    <property type="match status" value="1"/>
</dbReference>
<dbReference type="Pfam" id="PF00147">
    <property type="entry name" value="Fibrinogen_C"/>
    <property type="match status" value="1"/>
</dbReference>
<feature type="compositionally biased region" description="Basic and acidic residues" evidence="13">
    <location>
        <begin position="503"/>
        <end position="515"/>
    </location>
</feature>
<evidence type="ECO:0000256" key="3">
    <source>
        <dbReference type="ARBA" id="ARBA00006932"/>
    </source>
</evidence>
<dbReference type="InterPro" id="IPR002181">
    <property type="entry name" value="Fibrinogen_a/b/g_C_dom"/>
</dbReference>
<dbReference type="InterPro" id="IPR037579">
    <property type="entry name" value="FIB_ANG-like"/>
</dbReference>
<evidence type="ECO:0000313" key="17">
    <source>
        <dbReference type="Proteomes" id="UP000694545"/>
    </source>
</evidence>
<proteinExistence type="inferred from homology"/>
<feature type="region of interest" description="Disordered" evidence="13">
    <location>
        <begin position="503"/>
        <end position="550"/>
    </location>
</feature>
<feature type="region of interest" description="Disordered" evidence="13">
    <location>
        <begin position="268"/>
        <end position="299"/>
    </location>
</feature>
<dbReference type="InterPro" id="IPR036056">
    <property type="entry name" value="Fibrinogen-like_C"/>
</dbReference>
<dbReference type="GO" id="GO:0034116">
    <property type="term" value="P:positive regulation of heterotypic cell-cell adhesion"/>
    <property type="evidence" value="ECO:0007669"/>
    <property type="project" value="TreeGrafter"/>
</dbReference>
<dbReference type="CDD" id="cd00087">
    <property type="entry name" value="FReD"/>
    <property type="match status" value="1"/>
</dbReference>
<keyword evidence="17" id="KW-1185">Reference proteome</keyword>
<dbReference type="FunFam" id="3.90.215.10:FF:000001">
    <property type="entry name" value="Tenascin isoform 1"/>
    <property type="match status" value="1"/>
</dbReference>
<dbReference type="Proteomes" id="UP000694545">
    <property type="component" value="Unplaced"/>
</dbReference>
<dbReference type="InterPro" id="IPR020837">
    <property type="entry name" value="Fibrinogen_CS"/>
</dbReference>
<dbReference type="SMART" id="SM01212">
    <property type="entry name" value="Fib_alpha"/>
    <property type="match status" value="1"/>
</dbReference>
<dbReference type="GO" id="GO:0070527">
    <property type="term" value="P:platelet aggregation"/>
    <property type="evidence" value="ECO:0007669"/>
    <property type="project" value="TreeGrafter"/>
</dbReference>
<keyword evidence="10" id="KW-0800">Toxin</keyword>
<dbReference type="PANTHER" id="PTHR47221:SF3">
    <property type="entry name" value="FIBRINOGEN ALPHA CHAIN"/>
    <property type="match status" value="1"/>
</dbReference>
<evidence type="ECO:0000256" key="5">
    <source>
        <dbReference type="ARBA" id="ARBA00022696"/>
    </source>
</evidence>
<evidence type="ECO:0000256" key="10">
    <source>
        <dbReference type="ARBA" id="ARBA00023240"/>
    </source>
</evidence>
<evidence type="ECO:0000256" key="4">
    <source>
        <dbReference type="ARBA" id="ARBA00022525"/>
    </source>
</evidence>
<protein>
    <submittedName>
        <fullName evidence="16">Fibrinogen alpha chain</fullName>
    </submittedName>
</protein>
<dbReference type="InterPro" id="IPR014716">
    <property type="entry name" value="Fibrinogen_a/b/g_C_1"/>
</dbReference>
<dbReference type="PANTHER" id="PTHR47221">
    <property type="entry name" value="FIBRINOGEN ALPHA CHAIN"/>
    <property type="match status" value="1"/>
</dbReference>
<keyword evidence="7" id="KW-0094">Blood coagulation</keyword>
<evidence type="ECO:0000259" key="15">
    <source>
        <dbReference type="PROSITE" id="PS51406"/>
    </source>
</evidence>
<evidence type="ECO:0000256" key="11">
    <source>
        <dbReference type="ARBA" id="ARBA00023278"/>
    </source>
</evidence>